<evidence type="ECO:0000313" key="2">
    <source>
        <dbReference type="EMBL" id="TFK38298.1"/>
    </source>
</evidence>
<keyword evidence="1" id="KW-0472">Membrane</keyword>
<dbReference type="AlphaFoldDB" id="A0A5C3M2C1"/>
<sequence>MGFTVDLLFSLFFPGFLVSFSSLFPGFMDLGLYGFPVRSLSYLSKIYELRTDIPEASMYMLPLPLVKIALGWY</sequence>
<dbReference type="Proteomes" id="UP000308652">
    <property type="component" value="Unassembled WGS sequence"/>
</dbReference>
<organism evidence="2 3">
    <name type="scientific">Crucibulum laeve</name>
    <dbReference type="NCBI Taxonomy" id="68775"/>
    <lineage>
        <taxon>Eukaryota</taxon>
        <taxon>Fungi</taxon>
        <taxon>Dikarya</taxon>
        <taxon>Basidiomycota</taxon>
        <taxon>Agaricomycotina</taxon>
        <taxon>Agaricomycetes</taxon>
        <taxon>Agaricomycetidae</taxon>
        <taxon>Agaricales</taxon>
        <taxon>Agaricineae</taxon>
        <taxon>Nidulariaceae</taxon>
        <taxon>Crucibulum</taxon>
    </lineage>
</organism>
<accession>A0A5C3M2C1</accession>
<evidence type="ECO:0000313" key="3">
    <source>
        <dbReference type="Proteomes" id="UP000308652"/>
    </source>
</evidence>
<protein>
    <submittedName>
        <fullName evidence="2">Uncharacterized protein</fullName>
    </submittedName>
</protein>
<feature type="transmembrane region" description="Helical" evidence="1">
    <location>
        <begin position="12"/>
        <end position="35"/>
    </location>
</feature>
<proteinExistence type="predicted"/>
<evidence type="ECO:0000256" key="1">
    <source>
        <dbReference type="SAM" id="Phobius"/>
    </source>
</evidence>
<keyword evidence="3" id="KW-1185">Reference proteome</keyword>
<name>A0A5C3M2C1_9AGAR</name>
<dbReference type="EMBL" id="ML213604">
    <property type="protein sequence ID" value="TFK38298.1"/>
    <property type="molecule type" value="Genomic_DNA"/>
</dbReference>
<reference evidence="2 3" key="1">
    <citation type="journal article" date="2019" name="Nat. Ecol. Evol.">
        <title>Megaphylogeny resolves global patterns of mushroom evolution.</title>
        <authorList>
            <person name="Varga T."/>
            <person name="Krizsan K."/>
            <person name="Foldi C."/>
            <person name="Dima B."/>
            <person name="Sanchez-Garcia M."/>
            <person name="Sanchez-Ramirez S."/>
            <person name="Szollosi G.J."/>
            <person name="Szarkandi J.G."/>
            <person name="Papp V."/>
            <person name="Albert L."/>
            <person name="Andreopoulos W."/>
            <person name="Angelini C."/>
            <person name="Antonin V."/>
            <person name="Barry K.W."/>
            <person name="Bougher N.L."/>
            <person name="Buchanan P."/>
            <person name="Buyck B."/>
            <person name="Bense V."/>
            <person name="Catcheside P."/>
            <person name="Chovatia M."/>
            <person name="Cooper J."/>
            <person name="Damon W."/>
            <person name="Desjardin D."/>
            <person name="Finy P."/>
            <person name="Geml J."/>
            <person name="Haridas S."/>
            <person name="Hughes K."/>
            <person name="Justo A."/>
            <person name="Karasinski D."/>
            <person name="Kautmanova I."/>
            <person name="Kiss B."/>
            <person name="Kocsube S."/>
            <person name="Kotiranta H."/>
            <person name="LaButti K.M."/>
            <person name="Lechner B.E."/>
            <person name="Liimatainen K."/>
            <person name="Lipzen A."/>
            <person name="Lukacs Z."/>
            <person name="Mihaltcheva S."/>
            <person name="Morgado L.N."/>
            <person name="Niskanen T."/>
            <person name="Noordeloos M.E."/>
            <person name="Ohm R.A."/>
            <person name="Ortiz-Santana B."/>
            <person name="Ovrebo C."/>
            <person name="Racz N."/>
            <person name="Riley R."/>
            <person name="Savchenko A."/>
            <person name="Shiryaev A."/>
            <person name="Soop K."/>
            <person name="Spirin V."/>
            <person name="Szebenyi C."/>
            <person name="Tomsovsky M."/>
            <person name="Tulloss R.E."/>
            <person name="Uehling J."/>
            <person name="Grigoriev I.V."/>
            <person name="Vagvolgyi C."/>
            <person name="Papp T."/>
            <person name="Martin F.M."/>
            <person name="Miettinen O."/>
            <person name="Hibbett D.S."/>
            <person name="Nagy L.G."/>
        </authorList>
    </citation>
    <scope>NUCLEOTIDE SEQUENCE [LARGE SCALE GENOMIC DNA]</scope>
    <source>
        <strain evidence="2 3">CBS 166.37</strain>
    </source>
</reference>
<keyword evidence="1" id="KW-1133">Transmembrane helix</keyword>
<gene>
    <name evidence="2" type="ORF">BDQ12DRAFT_127992</name>
</gene>
<keyword evidence="1" id="KW-0812">Transmembrane</keyword>